<proteinExistence type="predicted"/>
<dbReference type="Proteomes" id="UP000694871">
    <property type="component" value="Unplaced"/>
</dbReference>
<feature type="compositionally biased region" description="Polar residues" evidence="1">
    <location>
        <begin position="31"/>
        <end position="59"/>
    </location>
</feature>
<feature type="compositionally biased region" description="Basic and acidic residues" evidence="1">
    <location>
        <begin position="239"/>
        <end position="249"/>
    </location>
</feature>
<feature type="compositionally biased region" description="Polar residues" evidence="1">
    <location>
        <begin position="250"/>
        <end position="259"/>
    </location>
</feature>
<feature type="compositionally biased region" description="Basic and acidic residues" evidence="1">
    <location>
        <begin position="1"/>
        <end position="30"/>
    </location>
</feature>
<reference evidence="3" key="1">
    <citation type="submission" date="2025-08" db="UniProtKB">
        <authorList>
            <consortium name="RefSeq"/>
        </authorList>
    </citation>
    <scope>IDENTIFICATION</scope>
</reference>
<organism evidence="2 3">
    <name type="scientific">Gekko japonicus</name>
    <name type="common">Schlegel's Japanese gecko</name>
    <dbReference type="NCBI Taxonomy" id="146911"/>
    <lineage>
        <taxon>Eukaryota</taxon>
        <taxon>Metazoa</taxon>
        <taxon>Chordata</taxon>
        <taxon>Craniata</taxon>
        <taxon>Vertebrata</taxon>
        <taxon>Euteleostomi</taxon>
        <taxon>Lepidosauria</taxon>
        <taxon>Squamata</taxon>
        <taxon>Bifurcata</taxon>
        <taxon>Gekkota</taxon>
        <taxon>Gekkonidae</taxon>
        <taxon>Gekkoninae</taxon>
        <taxon>Gekko</taxon>
    </lineage>
</organism>
<feature type="compositionally biased region" description="Polar residues" evidence="1">
    <location>
        <begin position="171"/>
        <end position="183"/>
    </location>
</feature>
<feature type="compositionally biased region" description="Basic and acidic residues" evidence="1">
    <location>
        <begin position="272"/>
        <end position="308"/>
    </location>
</feature>
<sequence length="338" mass="37643">MKVQTSEKLEERKNTVPEKKSTLMENHLETENTTSTQRNVNKQDLSSRLGNEMAHSNAQLAKGKATRGRSTSRGRSASPKKLSNSTSKDQHQVRSISPRRGEPKKHHKRCLDQPESPRKHMNKHPGTSENVVIGRGPTRVKRGRSVSPQKHPKGERSRNQLNMEEGLPELQSRTPASDKTSTVPPKDEKAILGDLGAMKENKNLNIATKEENYSSDTAHAKSVKQSLSPSKANQFRKKKLEDEKIKPSFEESSSNQSQMAGLPDDLTLSGDKNTRLEAEKPLNKFRDNDLEPADKTKEDGISKSEIRSPVKKTITPGPWKVPSPSRVTKAASVTDKRV</sequence>
<feature type="compositionally biased region" description="Polar residues" evidence="1">
    <location>
        <begin position="223"/>
        <end position="233"/>
    </location>
</feature>
<evidence type="ECO:0000256" key="1">
    <source>
        <dbReference type="SAM" id="MobiDB-lite"/>
    </source>
</evidence>
<protein>
    <submittedName>
        <fullName evidence="3">Membrane-associated guanylate kinase, WW and PDZ domain-containing protein 3-like</fullName>
    </submittedName>
</protein>
<dbReference type="RefSeq" id="XP_015266899.1">
    <property type="nucleotide sequence ID" value="XM_015411413.1"/>
</dbReference>
<dbReference type="GeneID" id="107110609"/>
<feature type="region of interest" description="Disordered" evidence="1">
    <location>
        <begin position="1"/>
        <end position="338"/>
    </location>
</feature>
<feature type="compositionally biased region" description="Basic and acidic residues" evidence="1">
    <location>
        <begin position="185"/>
        <end position="212"/>
    </location>
</feature>
<name>A0ABM1JZL2_GEKJA</name>
<keyword evidence="2" id="KW-1185">Reference proteome</keyword>
<evidence type="ECO:0000313" key="2">
    <source>
        <dbReference type="Proteomes" id="UP000694871"/>
    </source>
</evidence>
<evidence type="ECO:0000313" key="3">
    <source>
        <dbReference type="RefSeq" id="XP_015266899.1"/>
    </source>
</evidence>
<accession>A0ABM1JZL2</accession>
<gene>
    <name evidence="3" type="primary">LOC107110609</name>
</gene>